<evidence type="ECO:0000256" key="2">
    <source>
        <dbReference type="ARBA" id="ARBA00009045"/>
    </source>
</evidence>
<keyword evidence="5 8" id="KW-1133">Transmembrane helix</keyword>
<feature type="transmembrane region" description="Helical" evidence="8">
    <location>
        <begin position="172"/>
        <end position="191"/>
    </location>
</feature>
<feature type="domain" description="Peptidase S54 rhomboid" evidence="9">
    <location>
        <begin position="84"/>
        <end position="211"/>
    </location>
</feature>
<name>A0ABW6VJJ8_MICFU</name>
<protein>
    <submittedName>
        <fullName evidence="10">Rhomboid family intramembrane serine protease</fullName>
        <ecNumber evidence="10">3.4.21.-</ecNumber>
    </submittedName>
</protein>
<feature type="transmembrane region" description="Helical" evidence="8">
    <location>
        <begin position="148"/>
        <end position="165"/>
    </location>
</feature>
<evidence type="ECO:0000313" key="10">
    <source>
        <dbReference type="EMBL" id="MFF4778312.1"/>
    </source>
</evidence>
<comment type="caution">
    <text evidence="10">The sequence shown here is derived from an EMBL/GenBank/DDBJ whole genome shotgun (WGS) entry which is preliminary data.</text>
</comment>
<feature type="compositionally biased region" description="Low complexity" evidence="7">
    <location>
        <begin position="8"/>
        <end position="19"/>
    </location>
</feature>
<dbReference type="EC" id="3.4.21.-" evidence="10"/>
<feature type="transmembrane region" description="Helical" evidence="8">
    <location>
        <begin position="197"/>
        <end position="216"/>
    </location>
</feature>
<feature type="transmembrane region" description="Helical" evidence="8">
    <location>
        <begin position="35"/>
        <end position="54"/>
    </location>
</feature>
<sequence length="244" mass="25127">MSNDQVTGAPREQAAEPGAAAGGGGGGERRLVMKALIAINAAVALITSVMIVAADGFSPSGLLLDGVSSLHEWGEMSGRAVDGGEYWRLVTTMFLHYGLLHLLANMVLLWLAARKLEPVLGSGRFLVVYLLSGLGSSTAIYYADHSVLTAGASGAVFGLFTALLVASLRLKLNLWLPLILLAFGVVTTFALPGMSVAAHAGGLLVGAVVACGYLLARRDAVRLAVPIATAVVLLVLVALQPVLA</sequence>
<comment type="similarity">
    <text evidence="2">Belongs to the peptidase S54 family.</text>
</comment>
<dbReference type="EMBL" id="JBIAXI010000030">
    <property type="protein sequence ID" value="MFF4778312.1"/>
    <property type="molecule type" value="Genomic_DNA"/>
</dbReference>
<evidence type="ECO:0000256" key="1">
    <source>
        <dbReference type="ARBA" id="ARBA00004141"/>
    </source>
</evidence>
<dbReference type="GO" id="GO:0008233">
    <property type="term" value="F:peptidase activity"/>
    <property type="evidence" value="ECO:0007669"/>
    <property type="project" value="UniProtKB-KW"/>
</dbReference>
<feature type="transmembrane region" description="Helical" evidence="8">
    <location>
        <begin position="223"/>
        <end position="243"/>
    </location>
</feature>
<dbReference type="Gene3D" id="1.20.1540.10">
    <property type="entry name" value="Rhomboid-like"/>
    <property type="match status" value="1"/>
</dbReference>
<dbReference type="Proteomes" id="UP001602119">
    <property type="component" value="Unassembled WGS sequence"/>
</dbReference>
<dbReference type="InterPro" id="IPR022764">
    <property type="entry name" value="Peptidase_S54_rhomboid_dom"/>
</dbReference>
<proteinExistence type="inferred from homology"/>
<keyword evidence="10" id="KW-0645">Protease</keyword>
<comment type="subcellular location">
    <subcellularLocation>
        <location evidence="1">Membrane</location>
        <topology evidence="1">Multi-pass membrane protein</topology>
    </subcellularLocation>
</comment>
<dbReference type="InterPro" id="IPR035952">
    <property type="entry name" value="Rhomboid-like_sf"/>
</dbReference>
<organism evidence="10 11">
    <name type="scientific">Microtetraspora fusca</name>
    <dbReference type="NCBI Taxonomy" id="1997"/>
    <lineage>
        <taxon>Bacteria</taxon>
        <taxon>Bacillati</taxon>
        <taxon>Actinomycetota</taxon>
        <taxon>Actinomycetes</taxon>
        <taxon>Streptosporangiales</taxon>
        <taxon>Streptosporangiaceae</taxon>
        <taxon>Microtetraspora</taxon>
    </lineage>
</organism>
<evidence type="ECO:0000256" key="3">
    <source>
        <dbReference type="ARBA" id="ARBA00022692"/>
    </source>
</evidence>
<keyword evidence="11" id="KW-1185">Reference proteome</keyword>
<dbReference type="GO" id="GO:0006508">
    <property type="term" value="P:proteolysis"/>
    <property type="evidence" value="ECO:0007669"/>
    <property type="project" value="UniProtKB-KW"/>
</dbReference>
<evidence type="ECO:0000256" key="8">
    <source>
        <dbReference type="SAM" id="Phobius"/>
    </source>
</evidence>
<feature type="region of interest" description="Disordered" evidence="7">
    <location>
        <begin position="1"/>
        <end position="25"/>
    </location>
</feature>
<evidence type="ECO:0000313" key="11">
    <source>
        <dbReference type="Proteomes" id="UP001602119"/>
    </source>
</evidence>
<dbReference type="SUPFAM" id="SSF144091">
    <property type="entry name" value="Rhomboid-like"/>
    <property type="match status" value="1"/>
</dbReference>
<keyword evidence="6 8" id="KW-0472">Membrane</keyword>
<dbReference type="Pfam" id="PF01694">
    <property type="entry name" value="Rhomboid"/>
    <property type="match status" value="1"/>
</dbReference>
<evidence type="ECO:0000256" key="7">
    <source>
        <dbReference type="SAM" id="MobiDB-lite"/>
    </source>
</evidence>
<reference evidence="10 11" key="1">
    <citation type="submission" date="2024-10" db="EMBL/GenBank/DDBJ databases">
        <title>The Natural Products Discovery Center: Release of the First 8490 Sequenced Strains for Exploring Actinobacteria Biosynthetic Diversity.</title>
        <authorList>
            <person name="Kalkreuter E."/>
            <person name="Kautsar S.A."/>
            <person name="Yang D."/>
            <person name="Bader C.D."/>
            <person name="Teijaro C.N."/>
            <person name="Fluegel L."/>
            <person name="Davis C.M."/>
            <person name="Simpson J.R."/>
            <person name="Lauterbach L."/>
            <person name="Steele A.D."/>
            <person name="Gui C."/>
            <person name="Meng S."/>
            <person name="Li G."/>
            <person name="Viehrig K."/>
            <person name="Ye F."/>
            <person name="Su P."/>
            <person name="Kiefer A.F."/>
            <person name="Nichols A."/>
            <person name="Cepeda A.J."/>
            <person name="Yan W."/>
            <person name="Fan B."/>
            <person name="Jiang Y."/>
            <person name="Adhikari A."/>
            <person name="Zheng C.-J."/>
            <person name="Schuster L."/>
            <person name="Cowan T.M."/>
            <person name="Smanski M.J."/>
            <person name="Chevrette M.G."/>
            <person name="De Carvalho L.P.S."/>
            <person name="Shen B."/>
        </authorList>
    </citation>
    <scope>NUCLEOTIDE SEQUENCE [LARGE SCALE GENOMIC DNA]</scope>
    <source>
        <strain evidence="10 11">NPDC001281</strain>
    </source>
</reference>
<dbReference type="PANTHER" id="PTHR43731">
    <property type="entry name" value="RHOMBOID PROTEASE"/>
    <property type="match status" value="1"/>
</dbReference>
<feature type="transmembrane region" description="Helical" evidence="8">
    <location>
        <begin position="125"/>
        <end position="142"/>
    </location>
</feature>
<dbReference type="PANTHER" id="PTHR43731:SF14">
    <property type="entry name" value="PRESENILIN-ASSOCIATED RHOMBOID-LIKE PROTEIN, MITOCHONDRIAL"/>
    <property type="match status" value="1"/>
</dbReference>
<evidence type="ECO:0000256" key="6">
    <source>
        <dbReference type="ARBA" id="ARBA00023136"/>
    </source>
</evidence>
<evidence type="ECO:0000259" key="9">
    <source>
        <dbReference type="Pfam" id="PF01694"/>
    </source>
</evidence>
<evidence type="ECO:0000256" key="5">
    <source>
        <dbReference type="ARBA" id="ARBA00022989"/>
    </source>
</evidence>
<dbReference type="InterPro" id="IPR050925">
    <property type="entry name" value="Rhomboid_protease_S54"/>
</dbReference>
<accession>A0ABW6VJJ8</accession>
<dbReference type="RefSeq" id="WP_387346853.1">
    <property type="nucleotide sequence ID" value="NZ_JBIAXI010000030.1"/>
</dbReference>
<feature type="transmembrane region" description="Helical" evidence="8">
    <location>
        <begin position="94"/>
        <end position="113"/>
    </location>
</feature>
<keyword evidence="3 8" id="KW-0812">Transmembrane</keyword>
<gene>
    <name evidence="10" type="ORF">ACFY05_36365</name>
</gene>
<evidence type="ECO:0000256" key="4">
    <source>
        <dbReference type="ARBA" id="ARBA00022801"/>
    </source>
</evidence>
<keyword evidence="4 10" id="KW-0378">Hydrolase</keyword>